<name>A0A6B8RIT9_9BACL</name>
<dbReference type="Pfam" id="PF07301">
    <property type="entry name" value="DUF1453"/>
    <property type="match status" value="1"/>
</dbReference>
<dbReference type="OrthoDB" id="2595090at2"/>
<sequence length="185" mass="21403">MNSIMQMAFPFVIIAFVLYRRVKRSIGFQRFSSKRLKFRIVIFSIIGVILLAVSIIHPILILADVVGITAGAVLSYYAIRHFIYEWRDELLYTRTHIYIESTVLILFLGRVLYRVLAVFMISKNLVVVQGDNQMAQYTRDPYTVGIFCVILTYYIIYNYFLIRKGKALSLEKTQAIDLIPASSQL</sequence>
<proteinExistence type="predicted"/>
<dbReference type="Proteomes" id="UP000426246">
    <property type="component" value="Chromosome"/>
</dbReference>
<evidence type="ECO:0000256" key="1">
    <source>
        <dbReference type="SAM" id="Phobius"/>
    </source>
</evidence>
<dbReference type="EMBL" id="CP034235">
    <property type="protein sequence ID" value="QGQ95525.1"/>
    <property type="molecule type" value="Genomic_DNA"/>
</dbReference>
<feature type="transmembrane region" description="Helical" evidence="1">
    <location>
        <begin position="103"/>
        <end position="122"/>
    </location>
</feature>
<keyword evidence="3" id="KW-1185">Reference proteome</keyword>
<keyword evidence="1" id="KW-0472">Membrane</keyword>
<accession>A0A6B8RIT9</accession>
<dbReference type="AlphaFoldDB" id="A0A6B8RIT9"/>
<reference evidence="3" key="1">
    <citation type="submission" date="2018-11" db="EMBL/GenBank/DDBJ databases">
        <title>Complete genome sequence of Paenibacillus sp. ML311-T8.</title>
        <authorList>
            <person name="Nam Y.-D."/>
            <person name="Kang J."/>
            <person name="Chung W.-H."/>
            <person name="Park Y.S."/>
        </authorList>
    </citation>
    <scope>NUCLEOTIDE SEQUENCE [LARGE SCALE GENOMIC DNA]</scope>
    <source>
        <strain evidence="3">ML311-T8</strain>
    </source>
</reference>
<evidence type="ECO:0008006" key="4">
    <source>
        <dbReference type="Google" id="ProtNLM"/>
    </source>
</evidence>
<protein>
    <recommendedName>
        <fullName evidence="4">DUF1453 family protein</fullName>
    </recommendedName>
</protein>
<dbReference type="RefSeq" id="WP_155700562.1">
    <property type="nucleotide sequence ID" value="NZ_CP034235.1"/>
</dbReference>
<organism evidence="2 3">
    <name type="scientific">Paenibacillus psychroresistens</name>
    <dbReference type="NCBI Taxonomy" id="1778678"/>
    <lineage>
        <taxon>Bacteria</taxon>
        <taxon>Bacillati</taxon>
        <taxon>Bacillota</taxon>
        <taxon>Bacilli</taxon>
        <taxon>Bacillales</taxon>
        <taxon>Paenibacillaceae</taxon>
        <taxon>Paenibacillus</taxon>
    </lineage>
</organism>
<dbReference type="KEGG" id="ppsc:EHS13_11865"/>
<gene>
    <name evidence="2" type="ORF">EHS13_11865</name>
</gene>
<keyword evidence="1" id="KW-0812">Transmembrane</keyword>
<feature type="transmembrane region" description="Helical" evidence="1">
    <location>
        <begin position="142"/>
        <end position="162"/>
    </location>
</feature>
<dbReference type="InterPro" id="IPR058247">
    <property type="entry name" value="DUF1453"/>
</dbReference>
<keyword evidence="1" id="KW-1133">Transmembrane helix</keyword>
<feature type="transmembrane region" description="Helical" evidence="1">
    <location>
        <begin position="38"/>
        <end position="59"/>
    </location>
</feature>
<evidence type="ECO:0000313" key="2">
    <source>
        <dbReference type="EMBL" id="QGQ95525.1"/>
    </source>
</evidence>
<feature type="transmembrane region" description="Helical" evidence="1">
    <location>
        <begin position="6"/>
        <end position="22"/>
    </location>
</feature>
<feature type="transmembrane region" description="Helical" evidence="1">
    <location>
        <begin position="65"/>
        <end position="83"/>
    </location>
</feature>
<evidence type="ECO:0000313" key="3">
    <source>
        <dbReference type="Proteomes" id="UP000426246"/>
    </source>
</evidence>